<dbReference type="SMART" id="SM00587">
    <property type="entry name" value="CHK"/>
    <property type="match status" value="1"/>
</dbReference>
<dbReference type="EMBL" id="GDRN01003914">
    <property type="protein sequence ID" value="JAI67987.1"/>
    <property type="molecule type" value="Transcribed_RNA"/>
</dbReference>
<evidence type="ECO:0000259" key="1">
    <source>
        <dbReference type="SMART" id="SM00587"/>
    </source>
</evidence>
<feature type="domain" description="CHK kinase-like" evidence="1">
    <location>
        <begin position="52"/>
        <end position="187"/>
    </location>
</feature>
<protein>
    <recommendedName>
        <fullName evidence="1">CHK kinase-like domain-containing protein</fullName>
    </recommendedName>
</protein>
<dbReference type="InterPro" id="IPR011009">
    <property type="entry name" value="Kinase-like_dom_sf"/>
</dbReference>
<dbReference type="PANTHER" id="PTHR11012">
    <property type="entry name" value="PROTEIN KINASE-LIKE DOMAIN-CONTAINING"/>
    <property type="match status" value="1"/>
</dbReference>
<proteinExistence type="predicted"/>
<name>A0A0P4WJL8_SCYOL</name>
<evidence type="ECO:0000313" key="2">
    <source>
        <dbReference type="EMBL" id="JAI67987.1"/>
    </source>
</evidence>
<dbReference type="Pfam" id="PF02958">
    <property type="entry name" value="EcKL"/>
    <property type="match status" value="1"/>
</dbReference>
<sequence length="187" mass="21747">MKEFISKLFEKEAKFYLNLVPDMNSILREIGEKTLKFPRCFYASLEDKKEIIFLEDLRPLGYKMTDRRQGMDKAHVNLVLKELARLHAASVLLQAKAPDEDICVRYSSLEKGWIDFLKKESSLKLIFESGMKNSKELLLQLGGYERATAWIDSLLPNFVDILHEQAKDSKFKVVCHGDSWNNNLLFR</sequence>
<dbReference type="AlphaFoldDB" id="A0A0P4WJL8"/>
<accession>A0A0P4WJL8</accession>
<dbReference type="InterPro" id="IPR015897">
    <property type="entry name" value="CHK_kinase-like"/>
</dbReference>
<organism evidence="2">
    <name type="scientific">Scylla olivacea</name>
    <name type="common">Orange mud crab</name>
    <name type="synonym">Cancer olivacea</name>
    <dbReference type="NCBI Taxonomy" id="85551"/>
    <lineage>
        <taxon>Eukaryota</taxon>
        <taxon>Metazoa</taxon>
        <taxon>Ecdysozoa</taxon>
        <taxon>Arthropoda</taxon>
        <taxon>Crustacea</taxon>
        <taxon>Multicrustacea</taxon>
        <taxon>Malacostraca</taxon>
        <taxon>Eumalacostraca</taxon>
        <taxon>Eucarida</taxon>
        <taxon>Decapoda</taxon>
        <taxon>Pleocyemata</taxon>
        <taxon>Brachyura</taxon>
        <taxon>Eubrachyura</taxon>
        <taxon>Portunoidea</taxon>
        <taxon>Portunidae</taxon>
        <taxon>Portuninae</taxon>
        <taxon>Scylla</taxon>
    </lineage>
</organism>
<dbReference type="PANTHER" id="PTHR11012:SF30">
    <property type="entry name" value="PROTEIN KINASE-LIKE DOMAIN-CONTAINING"/>
    <property type="match status" value="1"/>
</dbReference>
<dbReference type="SUPFAM" id="SSF56112">
    <property type="entry name" value="Protein kinase-like (PK-like)"/>
    <property type="match status" value="1"/>
</dbReference>
<dbReference type="InterPro" id="IPR004119">
    <property type="entry name" value="EcKL"/>
</dbReference>
<reference evidence="2" key="1">
    <citation type="submission" date="2015-09" db="EMBL/GenBank/DDBJ databases">
        <title>Scylla olivacea transcriptome.</title>
        <authorList>
            <person name="Ikhwanuddin M."/>
        </authorList>
    </citation>
    <scope>NUCLEOTIDE SEQUENCE</scope>
</reference>